<evidence type="ECO:0000313" key="8">
    <source>
        <dbReference type="Proteomes" id="UP000087171"/>
    </source>
</evidence>
<feature type="domain" description="AAA+ ATPase" evidence="7">
    <location>
        <begin position="505"/>
        <end position="643"/>
    </location>
</feature>
<dbReference type="Gene3D" id="3.40.50.300">
    <property type="entry name" value="P-loop containing nucleotide triphosphate hydrolases"/>
    <property type="match status" value="1"/>
</dbReference>
<dbReference type="PANTHER" id="PTHR45644:SF83">
    <property type="entry name" value="P-LOOP CONTAINING NUCLEOSIDE TRIPHOSPHATE HYDROLASES SUPERFAMILY PROTEIN"/>
    <property type="match status" value="1"/>
</dbReference>
<dbReference type="GeneID" id="101497517"/>
<dbReference type="Pfam" id="PF00004">
    <property type="entry name" value="AAA"/>
    <property type="match status" value="1"/>
</dbReference>
<evidence type="ECO:0000313" key="9">
    <source>
        <dbReference type="RefSeq" id="XP_004496827.1"/>
    </source>
</evidence>
<dbReference type="GO" id="GO:0005524">
    <property type="term" value="F:ATP binding"/>
    <property type="evidence" value="ECO:0007669"/>
    <property type="project" value="UniProtKB-KW"/>
</dbReference>
<dbReference type="GO" id="GO:0005741">
    <property type="term" value="C:mitochondrial outer membrane"/>
    <property type="evidence" value="ECO:0007669"/>
    <property type="project" value="UniProtKB-SubCell"/>
</dbReference>
<organism evidence="8 9">
    <name type="scientific">Cicer arietinum</name>
    <name type="common">Chickpea</name>
    <name type="synonym">Garbanzo</name>
    <dbReference type="NCBI Taxonomy" id="3827"/>
    <lineage>
        <taxon>Eukaryota</taxon>
        <taxon>Viridiplantae</taxon>
        <taxon>Streptophyta</taxon>
        <taxon>Embryophyta</taxon>
        <taxon>Tracheophyta</taxon>
        <taxon>Spermatophyta</taxon>
        <taxon>Magnoliopsida</taxon>
        <taxon>eudicotyledons</taxon>
        <taxon>Gunneridae</taxon>
        <taxon>Pentapetalae</taxon>
        <taxon>rosids</taxon>
        <taxon>fabids</taxon>
        <taxon>Fabales</taxon>
        <taxon>Fabaceae</taxon>
        <taxon>Papilionoideae</taxon>
        <taxon>50 kb inversion clade</taxon>
        <taxon>NPAAA clade</taxon>
        <taxon>Hologalegina</taxon>
        <taxon>IRL clade</taxon>
        <taxon>Cicereae</taxon>
        <taxon>Cicer</taxon>
    </lineage>
</organism>
<proteinExistence type="predicted"/>
<dbReference type="AlphaFoldDB" id="A0A1S2XZA6"/>
<accession>A0A1S2XZA6</accession>
<dbReference type="PANTHER" id="PTHR45644">
    <property type="entry name" value="AAA ATPASE, PUTATIVE (AFU_ORTHOLOGUE AFUA_2G12920)-RELATED-RELATED"/>
    <property type="match status" value="1"/>
</dbReference>
<dbReference type="RefSeq" id="XP_004496827.1">
    <property type="nucleotide sequence ID" value="XM_004496770.3"/>
</dbReference>
<evidence type="ECO:0000256" key="2">
    <source>
        <dbReference type="ARBA" id="ARBA00022741"/>
    </source>
</evidence>
<dbReference type="InterPro" id="IPR051701">
    <property type="entry name" value="Mito_OM_Translocase_MSP1"/>
</dbReference>
<evidence type="ECO:0000256" key="1">
    <source>
        <dbReference type="ARBA" id="ARBA00004572"/>
    </source>
</evidence>
<dbReference type="PROSITE" id="PS00674">
    <property type="entry name" value="AAA"/>
    <property type="match status" value="1"/>
</dbReference>
<evidence type="ECO:0000256" key="5">
    <source>
        <dbReference type="ARBA" id="ARBA00023128"/>
    </source>
</evidence>
<keyword evidence="3" id="KW-0472">Membrane</keyword>
<dbReference type="InterPro" id="IPR003959">
    <property type="entry name" value="ATPase_AAA_core"/>
</dbReference>
<dbReference type="Proteomes" id="UP000087171">
    <property type="component" value="Chromosome Ca4"/>
</dbReference>
<keyword evidence="8" id="KW-1185">Reference proteome</keyword>
<evidence type="ECO:0000256" key="6">
    <source>
        <dbReference type="SAM" id="MobiDB-lite"/>
    </source>
</evidence>
<keyword evidence="5" id="KW-0496">Mitochondrion</keyword>
<dbReference type="FunFam" id="3.40.50.300:FF:000416">
    <property type="entry name" value="p-loop nucleoside triphosphate hydrolase superfamily protein"/>
    <property type="match status" value="1"/>
</dbReference>
<dbReference type="Pfam" id="PF24933">
    <property type="entry name" value="DUF7751"/>
    <property type="match status" value="1"/>
</dbReference>
<dbReference type="eggNOG" id="KOG0737">
    <property type="taxonomic scope" value="Eukaryota"/>
</dbReference>
<dbReference type="SUPFAM" id="SSF52540">
    <property type="entry name" value="P-loop containing nucleoside triphosphate hydrolases"/>
    <property type="match status" value="1"/>
</dbReference>
<dbReference type="InterPro" id="IPR041569">
    <property type="entry name" value="AAA_lid_3"/>
</dbReference>
<dbReference type="InterPro" id="IPR003593">
    <property type="entry name" value="AAA+_ATPase"/>
</dbReference>
<name>A0A1S2XZA6_CICAR</name>
<dbReference type="InterPro" id="IPR027417">
    <property type="entry name" value="P-loop_NTPase"/>
</dbReference>
<dbReference type="InterPro" id="IPR056653">
    <property type="entry name" value="DUF7751"/>
</dbReference>
<keyword evidence="4" id="KW-0067">ATP-binding</keyword>
<dbReference type="GO" id="GO:0016887">
    <property type="term" value="F:ATP hydrolysis activity"/>
    <property type="evidence" value="ECO:0007669"/>
    <property type="project" value="InterPro"/>
</dbReference>
<feature type="region of interest" description="Disordered" evidence="6">
    <location>
        <begin position="402"/>
        <end position="444"/>
    </location>
</feature>
<evidence type="ECO:0000256" key="3">
    <source>
        <dbReference type="ARBA" id="ARBA00022787"/>
    </source>
</evidence>
<dbReference type="OrthoDB" id="1883434at2759"/>
<dbReference type="SMART" id="SM00382">
    <property type="entry name" value="AAA"/>
    <property type="match status" value="1"/>
</dbReference>
<feature type="compositionally biased region" description="Basic and acidic residues" evidence="6">
    <location>
        <begin position="417"/>
        <end position="444"/>
    </location>
</feature>
<dbReference type="Gene3D" id="1.10.8.60">
    <property type="match status" value="1"/>
</dbReference>
<keyword evidence="3" id="KW-1000">Mitochondrion outer membrane</keyword>
<dbReference type="InterPro" id="IPR003960">
    <property type="entry name" value="ATPase_AAA_CS"/>
</dbReference>
<dbReference type="STRING" id="3827.A0A1S2XZA6"/>
<evidence type="ECO:0000256" key="4">
    <source>
        <dbReference type="ARBA" id="ARBA00022840"/>
    </source>
</evidence>
<dbReference type="PaxDb" id="3827-XP_004496827.1"/>
<sequence>MEQKHVSALRVGLAKLVRVGGVPIPKSNEISEKQIVMELTNLAINGKDSQVTFDHFPYYLSENVKLFLTCAGYVHLRPRHLSKHMRNLPPASRAILLSGPAELYQQNLARALAHFFESKLLLLDITDFSLKMQNKYGCPTKEQYLKKSISEVTLEKASALFRCLSILPSMSPIRGTQLEQSSAIGNSINPPKLHKNASTVSDMKCTSRFCFDEKLFLRSLCKVLVSILKTGSVILYIKDVEKIFLRSPRMYSLFQKLLKKLSGSVLILGSGIYDSEGNNRIEVGKKLTMLFPCNIEIKPPQDETLLKIWKDQLEKAMKETRLIDNRNHMEEVLAAHNIDCDDLNSIGDTDIMLLGNCIEVIVASVICYHLMHNKHPEYKNGKLIISAKSLCHVLNLFQESKSNEKDNTKTKNTKIPKKGDARKDKPISKGTKKDTDIKAPAKENNVPHDDVFEEHIRQEVISANEIRVTFSDIGAVDDVKESLQEAVMLPLRRPELFKGGGLLKPCKGVLLFGPPGTGKTMLAKAIANEAGASFINVSPSTITAMWFGNGEKNVRALFSLAAKVAPTIIFIDEVDSLLGQRSNGQREHNSMRRLKNEFMSRWDGLLSNPDEKILVLAATNMPFDLDEAIIRRFQRRIMVGLPSAENRESILKTLLAKEKHENIDFKELSIMTKGYSGSDLKNLCMTAAYRPVMELIQQEKAKDVKKEAKVEISEDTSNAIEDKEDQVIVLRPLNMEDMRHAKNKVAASFSENGSMMNMLKKWNDLYGEGGSKQKEETLSYFI</sequence>
<protein>
    <submittedName>
        <fullName evidence="9">Uncharacterized protein LOC101497517</fullName>
    </submittedName>
</protein>
<dbReference type="Pfam" id="PF17862">
    <property type="entry name" value="AAA_lid_3"/>
    <property type="match status" value="1"/>
</dbReference>
<reference evidence="9" key="2">
    <citation type="submission" date="2025-08" db="UniProtKB">
        <authorList>
            <consortium name="RefSeq"/>
        </authorList>
    </citation>
    <scope>IDENTIFICATION</scope>
    <source>
        <tissue evidence="9">Etiolated seedlings</tissue>
    </source>
</reference>
<evidence type="ECO:0000259" key="7">
    <source>
        <dbReference type="SMART" id="SM00382"/>
    </source>
</evidence>
<comment type="subcellular location">
    <subcellularLocation>
        <location evidence="1">Mitochondrion outer membrane</location>
        <topology evidence="1">Single-pass membrane protein</topology>
    </subcellularLocation>
</comment>
<keyword evidence="2" id="KW-0547">Nucleotide-binding</keyword>
<reference evidence="8" key="1">
    <citation type="journal article" date="2013" name="Nat. Biotechnol.">
        <title>Draft genome sequence of chickpea (Cicer arietinum) provides a resource for trait improvement.</title>
        <authorList>
            <person name="Varshney R.K."/>
            <person name="Song C."/>
            <person name="Saxena R.K."/>
            <person name="Azam S."/>
            <person name="Yu S."/>
            <person name="Sharpe A.G."/>
            <person name="Cannon S."/>
            <person name="Baek J."/>
            <person name="Rosen B.D."/>
            <person name="Tar'an B."/>
            <person name="Millan T."/>
            <person name="Zhang X."/>
            <person name="Ramsay L.D."/>
            <person name="Iwata A."/>
            <person name="Wang Y."/>
            <person name="Nelson W."/>
            <person name="Farmer A.D."/>
            <person name="Gaur P.M."/>
            <person name="Soderlund C."/>
            <person name="Penmetsa R.V."/>
            <person name="Xu C."/>
            <person name="Bharti A.K."/>
            <person name="He W."/>
            <person name="Winter P."/>
            <person name="Zhao S."/>
            <person name="Hane J.K."/>
            <person name="Carrasquilla-Garcia N."/>
            <person name="Condie J.A."/>
            <person name="Upadhyaya H.D."/>
            <person name="Luo M.C."/>
            <person name="Thudi M."/>
            <person name="Gowda C.L."/>
            <person name="Singh N.P."/>
            <person name="Lichtenzveig J."/>
            <person name="Gali K.K."/>
            <person name="Rubio J."/>
            <person name="Nadarajan N."/>
            <person name="Dolezel J."/>
            <person name="Bansal K.C."/>
            <person name="Xu X."/>
            <person name="Edwards D."/>
            <person name="Zhang G."/>
            <person name="Kahl G."/>
            <person name="Gil J."/>
            <person name="Singh K.B."/>
            <person name="Datta S.K."/>
            <person name="Jackson S.A."/>
            <person name="Wang J."/>
            <person name="Cook D.R."/>
        </authorList>
    </citation>
    <scope>NUCLEOTIDE SEQUENCE [LARGE SCALE GENOMIC DNA]</scope>
    <source>
        <strain evidence="8">cv. CDC Frontier</strain>
    </source>
</reference>
<dbReference type="KEGG" id="cam:101497517"/>
<gene>
    <name evidence="9" type="primary">LOC101497517</name>
</gene>